<comment type="caution">
    <text evidence="1">The sequence shown here is derived from an EMBL/GenBank/DDBJ whole genome shotgun (WGS) entry which is preliminary data.</text>
</comment>
<dbReference type="Proteomes" id="UP001055115">
    <property type="component" value="Unassembled WGS sequence"/>
</dbReference>
<dbReference type="EMBL" id="BQXU01000046">
    <property type="protein sequence ID" value="GKT51227.1"/>
    <property type="molecule type" value="Genomic_DNA"/>
</dbReference>
<proteinExistence type="predicted"/>
<reference evidence="1 2" key="1">
    <citation type="submission" date="2022-03" db="EMBL/GenBank/DDBJ databases">
        <title>Genome data of Colletotrichum spp.</title>
        <authorList>
            <person name="Utami Y.D."/>
            <person name="Hiruma K."/>
        </authorList>
    </citation>
    <scope>NUCLEOTIDE SEQUENCE [LARGE SCALE GENOMIC DNA]</scope>
    <source>
        <strain evidence="1 2">MAFF 239500</strain>
    </source>
</reference>
<gene>
    <name evidence="1" type="ORF">ColSpa_11408</name>
</gene>
<keyword evidence="2" id="KW-1185">Reference proteome</keyword>
<dbReference type="AlphaFoldDB" id="A0AA37URQ5"/>
<name>A0AA37URQ5_9PEZI</name>
<evidence type="ECO:0000313" key="2">
    <source>
        <dbReference type="Proteomes" id="UP001055115"/>
    </source>
</evidence>
<dbReference type="RefSeq" id="XP_049133577.1">
    <property type="nucleotide sequence ID" value="XM_049277620.1"/>
</dbReference>
<sequence>MSRMILVLLENLDASTLVDILYIPISVSAARQATATCVNQIRAVSSGTVCVATVQSVAPVVSYFGRRLDT</sequence>
<protein>
    <submittedName>
        <fullName evidence="1">Uncharacterized protein</fullName>
    </submittedName>
</protein>
<organism evidence="1 2">
    <name type="scientific">Colletotrichum spaethianum</name>
    <dbReference type="NCBI Taxonomy" id="700344"/>
    <lineage>
        <taxon>Eukaryota</taxon>
        <taxon>Fungi</taxon>
        <taxon>Dikarya</taxon>
        <taxon>Ascomycota</taxon>
        <taxon>Pezizomycotina</taxon>
        <taxon>Sordariomycetes</taxon>
        <taxon>Hypocreomycetidae</taxon>
        <taxon>Glomerellales</taxon>
        <taxon>Glomerellaceae</taxon>
        <taxon>Colletotrichum</taxon>
        <taxon>Colletotrichum spaethianum species complex</taxon>
    </lineage>
</organism>
<evidence type="ECO:0000313" key="1">
    <source>
        <dbReference type="EMBL" id="GKT51227.1"/>
    </source>
</evidence>
<dbReference type="GeneID" id="73332210"/>
<accession>A0AA37URQ5</accession>